<dbReference type="GO" id="GO:0019303">
    <property type="term" value="P:D-ribose catabolic process"/>
    <property type="evidence" value="ECO:0007669"/>
    <property type="project" value="UniProtKB-UniRule"/>
</dbReference>
<comment type="function">
    <text evidence="12">Catalyzes the phosphorylation of ribose at O-5 in a reaction requiring ATP and magnesium. The resulting D-ribose-5-phosphate can then be used either for sythesis of nucleotides, histidine, and tryptophan, or as a component of the pentose phosphate pathway.</text>
</comment>
<comment type="similarity">
    <text evidence="12">Belongs to the carbohydrate kinase PfkB family. Ribokinase subfamily.</text>
</comment>
<dbReference type="EMBL" id="WLCI01000013">
    <property type="protein sequence ID" value="MTB95767.1"/>
    <property type="molecule type" value="Genomic_DNA"/>
</dbReference>
<dbReference type="Pfam" id="PF00294">
    <property type="entry name" value="PfkB"/>
    <property type="match status" value="1"/>
</dbReference>
<evidence type="ECO:0000256" key="1">
    <source>
        <dbReference type="ARBA" id="ARBA00005380"/>
    </source>
</evidence>
<feature type="binding site" evidence="12">
    <location>
        <position position="287"/>
    </location>
    <ligand>
        <name>K(+)</name>
        <dbReference type="ChEBI" id="CHEBI:29103"/>
    </ligand>
</feature>
<keyword evidence="5 12" id="KW-0479">Metal-binding</keyword>
<evidence type="ECO:0000259" key="13">
    <source>
        <dbReference type="Pfam" id="PF00294"/>
    </source>
</evidence>
<sequence length="309" mass="30963">MSREVDVVVVGSVNRDHVCRVERLPAPGETVLGGEAWVGSGGKGGNQAVAASLLGARTALVARVGRDDDGRALVRDLAEAWVDTTEVLATGARTGLAFVMVDAAGENSIVVAPGANELLEPTTTARAVRALARPPAVLVVQAEIPEAAFDAAVGAAGAQGCRAVVNLAPYRPVPAAVLALCDPLVLNESEAAGLLGRPVRGVASAREAVVELVGRCRSVVVTLGPHGAVVATGERVEHVAAERVEVVDTTGAGDAFTGALAAALSGGADLLDAVAVGVRAGTFSVGRPGAQASFARAAELGMGPFDRPA</sequence>
<feature type="binding site" evidence="12">
    <location>
        <begin position="14"/>
        <end position="16"/>
    </location>
    <ligand>
        <name>substrate</name>
    </ligand>
</feature>
<dbReference type="PROSITE" id="PS00584">
    <property type="entry name" value="PFKB_KINASES_2"/>
    <property type="match status" value="1"/>
</dbReference>
<dbReference type="AlphaFoldDB" id="A0A6I3JCB6"/>
<organism evidence="14 15">
    <name type="scientific">Nocardioides marmotae</name>
    <dbReference type="NCBI Taxonomy" id="2663857"/>
    <lineage>
        <taxon>Bacteria</taxon>
        <taxon>Bacillati</taxon>
        <taxon>Actinomycetota</taxon>
        <taxon>Actinomycetes</taxon>
        <taxon>Propionibacteriales</taxon>
        <taxon>Nocardioidaceae</taxon>
        <taxon>Nocardioides</taxon>
    </lineage>
</organism>
<reference evidence="14 15" key="1">
    <citation type="submission" date="2019-10" db="EMBL/GenBank/DDBJ databases">
        <title>Nocardioides novel species isolated from the excrement of Marmot.</title>
        <authorList>
            <person name="Zhang G."/>
        </authorList>
    </citation>
    <scope>NUCLEOTIDE SEQUENCE [LARGE SCALE GENOMIC DNA]</scope>
    <source>
        <strain evidence="15">zg-579</strain>
    </source>
</reference>
<dbReference type="PANTHER" id="PTHR10584:SF166">
    <property type="entry name" value="RIBOKINASE"/>
    <property type="match status" value="1"/>
</dbReference>
<comment type="subunit">
    <text evidence="12">Homodimer.</text>
</comment>
<comment type="activity regulation">
    <text evidence="12">Activated by a monovalent cation that binds near, but not in, the active site. The most likely occupant of the site in vivo is potassium. Ion binding induces a conformational change that may alter substrate affinity.</text>
</comment>
<keyword evidence="12" id="KW-0963">Cytoplasm</keyword>
<keyword evidence="9 12" id="KW-0460">Magnesium</keyword>
<dbReference type="GO" id="GO:0005829">
    <property type="term" value="C:cytosol"/>
    <property type="evidence" value="ECO:0007669"/>
    <property type="project" value="TreeGrafter"/>
</dbReference>
<evidence type="ECO:0000256" key="4">
    <source>
        <dbReference type="ARBA" id="ARBA00022679"/>
    </source>
</evidence>
<dbReference type="InterPro" id="IPR002173">
    <property type="entry name" value="Carboh/pur_kinase_PfkB_CS"/>
</dbReference>
<gene>
    <name evidence="12" type="primary">rbsK</name>
    <name evidence="14" type="ORF">GGQ22_11805</name>
</gene>
<feature type="binding site" evidence="12">
    <location>
        <position position="143"/>
    </location>
    <ligand>
        <name>substrate</name>
    </ligand>
</feature>
<comment type="catalytic activity">
    <reaction evidence="12">
        <text>D-ribose + ATP = D-ribose 5-phosphate + ADP + H(+)</text>
        <dbReference type="Rhea" id="RHEA:13697"/>
        <dbReference type="ChEBI" id="CHEBI:15378"/>
        <dbReference type="ChEBI" id="CHEBI:30616"/>
        <dbReference type="ChEBI" id="CHEBI:47013"/>
        <dbReference type="ChEBI" id="CHEBI:78346"/>
        <dbReference type="ChEBI" id="CHEBI:456216"/>
        <dbReference type="EC" id="2.7.1.15"/>
    </reaction>
</comment>
<evidence type="ECO:0000313" key="15">
    <source>
        <dbReference type="Proteomes" id="UP000433406"/>
    </source>
</evidence>
<evidence type="ECO:0000256" key="11">
    <source>
        <dbReference type="ARBA" id="ARBA00023277"/>
    </source>
</evidence>
<evidence type="ECO:0000256" key="10">
    <source>
        <dbReference type="ARBA" id="ARBA00022958"/>
    </source>
</evidence>
<feature type="domain" description="Carbohydrate kinase PfkB" evidence="13">
    <location>
        <begin position="6"/>
        <end position="293"/>
    </location>
</feature>
<feature type="binding site" evidence="12">
    <location>
        <position position="254"/>
    </location>
    <ligand>
        <name>substrate</name>
    </ligand>
</feature>
<keyword evidence="11 12" id="KW-0119">Carbohydrate metabolism</keyword>
<name>A0A6I3JCB6_9ACTN</name>
<comment type="subcellular location">
    <subcellularLocation>
        <location evidence="12">Cytoplasm</location>
    </subcellularLocation>
</comment>
<comment type="pathway">
    <text evidence="12">Carbohydrate metabolism; D-ribose degradation; D-ribose 5-phosphate from beta-D-ribopyranose: step 2/2.</text>
</comment>
<dbReference type="GO" id="GO:0046872">
    <property type="term" value="F:metal ion binding"/>
    <property type="evidence" value="ECO:0007669"/>
    <property type="project" value="UniProtKB-KW"/>
</dbReference>
<dbReference type="UniPathway" id="UPA00916">
    <property type="reaction ID" value="UER00889"/>
</dbReference>
<feature type="binding site" evidence="12">
    <location>
        <position position="293"/>
    </location>
    <ligand>
        <name>K(+)</name>
        <dbReference type="ChEBI" id="CHEBI:29103"/>
    </ligand>
</feature>
<keyword evidence="6 12" id="KW-0547">Nucleotide-binding</keyword>
<evidence type="ECO:0000313" key="14">
    <source>
        <dbReference type="EMBL" id="MTB95767.1"/>
    </source>
</evidence>
<evidence type="ECO:0000256" key="9">
    <source>
        <dbReference type="ARBA" id="ARBA00022842"/>
    </source>
</evidence>
<keyword evidence="7 12" id="KW-0418">Kinase</keyword>
<feature type="binding site" evidence="12">
    <location>
        <begin position="222"/>
        <end position="227"/>
    </location>
    <ligand>
        <name>ATP</name>
        <dbReference type="ChEBI" id="CHEBI:30616"/>
    </ligand>
</feature>
<keyword evidence="10 12" id="KW-0630">Potassium</keyword>
<evidence type="ECO:0000256" key="12">
    <source>
        <dbReference type="HAMAP-Rule" id="MF_01987"/>
    </source>
</evidence>
<dbReference type="PANTHER" id="PTHR10584">
    <property type="entry name" value="SUGAR KINASE"/>
    <property type="match status" value="1"/>
</dbReference>
<feature type="binding site" evidence="12">
    <location>
        <position position="248"/>
    </location>
    <ligand>
        <name>K(+)</name>
        <dbReference type="ChEBI" id="CHEBI:29103"/>
    </ligand>
</feature>
<feature type="active site" description="Proton acceptor" evidence="12">
    <location>
        <position position="254"/>
    </location>
</feature>
<dbReference type="EC" id="2.7.1.15" evidence="2 12"/>
<feature type="binding site" evidence="12">
    <location>
        <begin position="253"/>
        <end position="254"/>
    </location>
    <ligand>
        <name>ATP</name>
        <dbReference type="ChEBI" id="CHEBI:30616"/>
    </ligand>
</feature>
<dbReference type="CDD" id="cd01174">
    <property type="entry name" value="ribokinase"/>
    <property type="match status" value="1"/>
</dbReference>
<evidence type="ECO:0000256" key="3">
    <source>
        <dbReference type="ARBA" id="ARBA00016943"/>
    </source>
</evidence>
<dbReference type="HAMAP" id="MF_01987">
    <property type="entry name" value="Ribokinase"/>
    <property type="match status" value="1"/>
</dbReference>
<feature type="binding site" evidence="12">
    <location>
        <position position="187"/>
    </location>
    <ligand>
        <name>ATP</name>
        <dbReference type="ChEBI" id="CHEBI:30616"/>
    </ligand>
</feature>
<dbReference type="InterPro" id="IPR029056">
    <property type="entry name" value="Ribokinase-like"/>
</dbReference>
<evidence type="ECO:0000256" key="6">
    <source>
        <dbReference type="ARBA" id="ARBA00022741"/>
    </source>
</evidence>
<dbReference type="PRINTS" id="PR00990">
    <property type="entry name" value="RIBOKINASE"/>
</dbReference>
<dbReference type="InterPro" id="IPR011877">
    <property type="entry name" value="Ribokinase"/>
</dbReference>
<dbReference type="GO" id="GO:0004747">
    <property type="term" value="F:ribokinase activity"/>
    <property type="evidence" value="ECO:0007669"/>
    <property type="project" value="UniProtKB-UniRule"/>
</dbReference>
<keyword evidence="4 12" id="KW-0808">Transferase</keyword>
<keyword evidence="15" id="KW-1185">Reference proteome</keyword>
<dbReference type="InterPro" id="IPR002139">
    <property type="entry name" value="Ribo/fructo_kinase"/>
</dbReference>
<dbReference type="RefSeq" id="WP_154615232.1">
    <property type="nucleotide sequence ID" value="NZ_CP053660.1"/>
</dbReference>
<accession>A0A6I3JCB6</accession>
<evidence type="ECO:0000256" key="8">
    <source>
        <dbReference type="ARBA" id="ARBA00022840"/>
    </source>
</evidence>
<protein>
    <recommendedName>
        <fullName evidence="3 12">Ribokinase</fullName>
        <shortName evidence="12">RK</shortName>
        <ecNumber evidence="2 12">2.7.1.15</ecNumber>
    </recommendedName>
</protein>
<comment type="caution">
    <text evidence="14">The sequence shown here is derived from an EMBL/GenBank/DDBJ whole genome shotgun (WGS) entry which is preliminary data.</text>
</comment>
<comment type="caution">
    <text evidence="12">Lacks conserved residue(s) required for the propagation of feature annotation.</text>
</comment>
<evidence type="ECO:0000256" key="7">
    <source>
        <dbReference type="ARBA" id="ARBA00022777"/>
    </source>
</evidence>
<comment type="similarity">
    <text evidence="1">Belongs to the carbohydrate kinase pfkB family.</text>
</comment>
<comment type="cofactor">
    <cofactor evidence="12">
        <name>Mg(2+)</name>
        <dbReference type="ChEBI" id="CHEBI:18420"/>
    </cofactor>
    <text evidence="12">Requires a divalent cation, most likely magnesium in vivo, as an electrophilic catalyst to aid phosphoryl group transfer. It is the chelate of the metal and the nucleotide that is the actual substrate.</text>
</comment>
<dbReference type="Gene3D" id="3.40.1190.20">
    <property type="match status" value="1"/>
</dbReference>
<feature type="binding site" evidence="12">
    <location>
        <position position="284"/>
    </location>
    <ligand>
        <name>K(+)</name>
        <dbReference type="ChEBI" id="CHEBI:29103"/>
    </ligand>
</feature>
<feature type="binding site" evidence="12">
    <location>
        <position position="289"/>
    </location>
    <ligand>
        <name>K(+)</name>
        <dbReference type="ChEBI" id="CHEBI:29103"/>
    </ligand>
</feature>
<evidence type="ECO:0000256" key="5">
    <source>
        <dbReference type="ARBA" id="ARBA00022723"/>
    </source>
</evidence>
<proteinExistence type="inferred from homology"/>
<evidence type="ECO:0000256" key="2">
    <source>
        <dbReference type="ARBA" id="ARBA00012035"/>
    </source>
</evidence>
<feature type="binding site" evidence="12">
    <location>
        <position position="250"/>
    </location>
    <ligand>
        <name>K(+)</name>
        <dbReference type="ChEBI" id="CHEBI:29103"/>
    </ligand>
</feature>
<feature type="binding site" evidence="12">
    <location>
        <begin position="42"/>
        <end position="46"/>
    </location>
    <ligand>
        <name>substrate</name>
    </ligand>
</feature>
<dbReference type="GO" id="GO:0005524">
    <property type="term" value="F:ATP binding"/>
    <property type="evidence" value="ECO:0007669"/>
    <property type="project" value="UniProtKB-UniRule"/>
</dbReference>
<keyword evidence="8 12" id="KW-0067">ATP-binding</keyword>
<dbReference type="SUPFAM" id="SSF53613">
    <property type="entry name" value="Ribokinase-like"/>
    <property type="match status" value="1"/>
</dbReference>
<dbReference type="InterPro" id="IPR011611">
    <property type="entry name" value="PfkB_dom"/>
</dbReference>
<dbReference type="Proteomes" id="UP000433406">
    <property type="component" value="Unassembled WGS sequence"/>
</dbReference>